<dbReference type="EMBL" id="MELK01000023">
    <property type="protein sequence ID" value="OFW58429.1"/>
    <property type="molecule type" value="Genomic_DNA"/>
</dbReference>
<evidence type="ECO:0000313" key="1">
    <source>
        <dbReference type="EMBL" id="OFW58429.1"/>
    </source>
</evidence>
<accession>A0A1F2WNK1</accession>
<organism evidence="1 2">
    <name type="scientific">Candidatus Solincola sediminis</name>
    <dbReference type="NCBI Taxonomy" id="1797199"/>
    <lineage>
        <taxon>Bacteria</taxon>
        <taxon>Bacillati</taxon>
        <taxon>Actinomycetota</taxon>
        <taxon>Candidatus Geothermincolia</taxon>
        <taxon>Candidatus Geothermincolales</taxon>
        <taxon>Candidatus Geothermincolaceae</taxon>
        <taxon>Candidatus Solincola</taxon>
    </lineage>
</organism>
<dbReference type="Gene3D" id="3.40.50.620">
    <property type="entry name" value="HUPs"/>
    <property type="match status" value="1"/>
</dbReference>
<comment type="caution">
    <text evidence="1">The sequence shown here is derived from an EMBL/GenBank/DDBJ whole genome shotgun (WGS) entry which is preliminary data.</text>
</comment>
<reference evidence="1 2" key="1">
    <citation type="journal article" date="2016" name="Nat. Commun.">
        <title>Thousands of microbial genomes shed light on interconnected biogeochemical processes in an aquifer system.</title>
        <authorList>
            <person name="Anantharaman K."/>
            <person name="Brown C.T."/>
            <person name="Hug L.A."/>
            <person name="Sharon I."/>
            <person name="Castelle C.J."/>
            <person name="Probst A.J."/>
            <person name="Thomas B.C."/>
            <person name="Singh A."/>
            <person name="Wilkins M.J."/>
            <person name="Karaoz U."/>
            <person name="Brodie E.L."/>
            <person name="Williams K.H."/>
            <person name="Hubbard S.S."/>
            <person name="Banfield J.F."/>
        </authorList>
    </citation>
    <scope>NUCLEOTIDE SEQUENCE [LARGE SCALE GENOMIC DNA]</scope>
</reference>
<dbReference type="STRING" id="1797197.A2Y75_01590"/>
<proteinExistence type="predicted"/>
<sequence>MELRRFIKEKYGAKILLAFSGGKDAIAAWLALRDDGFEILPYHMTLVPGMSFVEESLSRYEAFFGAKIVRVTHPSFFRWLCNLVFQPPERCAVIESYRLPSLTYEDQIAVVRQRLGEKASGVLVASGVRAADSPYRRHACDKYGALRELRLQVWPIYDWGISEVEKAIVGSGCRLSIEYELFGRSFDGIDYRFLEPIKRVFPEDYKRILDWFPLADLELFRRGERSAHA</sequence>
<dbReference type="InterPro" id="IPR014729">
    <property type="entry name" value="Rossmann-like_a/b/a_fold"/>
</dbReference>
<dbReference type="Proteomes" id="UP000177876">
    <property type="component" value="Unassembled WGS sequence"/>
</dbReference>
<evidence type="ECO:0008006" key="3">
    <source>
        <dbReference type="Google" id="ProtNLM"/>
    </source>
</evidence>
<evidence type="ECO:0000313" key="2">
    <source>
        <dbReference type="Proteomes" id="UP000177876"/>
    </source>
</evidence>
<dbReference type="SUPFAM" id="SSF52402">
    <property type="entry name" value="Adenine nucleotide alpha hydrolases-like"/>
    <property type="match status" value="1"/>
</dbReference>
<name>A0A1F2WNK1_9ACTN</name>
<gene>
    <name evidence="1" type="ORF">A2Y75_01590</name>
</gene>
<protein>
    <recommendedName>
        <fullName evidence="3">Phosphoadenosine phosphosulphate reductase domain-containing protein</fullName>
    </recommendedName>
</protein>
<dbReference type="AlphaFoldDB" id="A0A1F2WNK1"/>